<dbReference type="InterPro" id="IPR032675">
    <property type="entry name" value="LRR_dom_sf"/>
</dbReference>
<dbReference type="InterPro" id="IPR036047">
    <property type="entry name" value="F-box-like_dom_sf"/>
</dbReference>
<accession>A0A9D5D7W0</accession>
<proteinExistence type="predicted"/>
<dbReference type="InterPro" id="IPR006553">
    <property type="entry name" value="Leu-rich_rpt_Cys-con_subtyp"/>
</dbReference>
<dbReference type="SUPFAM" id="SSF52047">
    <property type="entry name" value="RNI-like"/>
    <property type="match status" value="1"/>
</dbReference>
<evidence type="ECO:0000313" key="2">
    <source>
        <dbReference type="EMBL" id="KAJ0986758.1"/>
    </source>
</evidence>
<reference evidence="2" key="1">
    <citation type="submission" date="2021-03" db="EMBL/GenBank/DDBJ databases">
        <authorList>
            <person name="Li Z."/>
            <person name="Yang C."/>
        </authorList>
    </citation>
    <scope>NUCLEOTIDE SEQUENCE</scope>
    <source>
        <strain evidence="2">Dzin_1.0</strain>
        <tissue evidence="2">Leaf</tissue>
    </source>
</reference>
<dbReference type="PANTHER" id="PTHR13318">
    <property type="entry name" value="PARTNER OF PAIRED, ISOFORM B-RELATED"/>
    <property type="match status" value="1"/>
</dbReference>
<dbReference type="GO" id="GO:0019005">
    <property type="term" value="C:SCF ubiquitin ligase complex"/>
    <property type="evidence" value="ECO:0007669"/>
    <property type="project" value="TreeGrafter"/>
</dbReference>
<reference evidence="2" key="2">
    <citation type="journal article" date="2022" name="Hortic Res">
        <title>The genome of Dioscorea zingiberensis sheds light on the biosynthesis, origin and evolution of the medicinally important diosgenin saponins.</title>
        <authorList>
            <person name="Li Y."/>
            <person name="Tan C."/>
            <person name="Li Z."/>
            <person name="Guo J."/>
            <person name="Li S."/>
            <person name="Chen X."/>
            <person name="Wang C."/>
            <person name="Dai X."/>
            <person name="Yang H."/>
            <person name="Song W."/>
            <person name="Hou L."/>
            <person name="Xu J."/>
            <person name="Tong Z."/>
            <person name="Xu A."/>
            <person name="Yuan X."/>
            <person name="Wang W."/>
            <person name="Yang Q."/>
            <person name="Chen L."/>
            <person name="Sun Z."/>
            <person name="Wang K."/>
            <person name="Pan B."/>
            <person name="Chen J."/>
            <person name="Bao Y."/>
            <person name="Liu F."/>
            <person name="Qi X."/>
            <person name="Gang D.R."/>
            <person name="Wen J."/>
            <person name="Li J."/>
        </authorList>
    </citation>
    <scope>NUCLEOTIDE SEQUENCE</scope>
    <source>
        <strain evidence="2">Dzin_1.0</strain>
    </source>
</reference>
<dbReference type="PANTHER" id="PTHR13318:SF92">
    <property type="entry name" value="F-BOX_LRR-REPEAT PROTEIN 8-RELATED"/>
    <property type="match status" value="1"/>
</dbReference>
<evidence type="ECO:0000313" key="3">
    <source>
        <dbReference type="Proteomes" id="UP001085076"/>
    </source>
</evidence>
<dbReference type="Proteomes" id="UP001085076">
    <property type="component" value="Miscellaneous, Linkage group lg01"/>
</dbReference>
<protein>
    <recommendedName>
        <fullName evidence="1">F-box domain-containing protein</fullName>
    </recommendedName>
</protein>
<evidence type="ECO:0000259" key="1">
    <source>
        <dbReference type="PROSITE" id="PS50181"/>
    </source>
</evidence>
<organism evidence="2 3">
    <name type="scientific">Dioscorea zingiberensis</name>
    <dbReference type="NCBI Taxonomy" id="325984"/>
    <lineage>
        <taxon>Eukaryota</taxon>
        <taxon>Viridiplantae</taxon>
        <taxon>Streptophyta</taxon>
        <taxon>Embryophyta</taxon>
        <taxon>Tracheophyta</taxon>
        <taxon>Spermatophyta</taxon>
        <taxon>Magnoliopsida</taxon>
        <taxon>Liliopsida</taxon>
        <taxon>Dioscoreales</taxon>
        <taxon>Dioscoreaceae</taxon>
        <taxon>Dioscorea</taxon>
    </lineage>
</organism>
<sequence length="484" mass="53905">MPSSLLKPLSLLLRQPPPPLSGHDHPNTSMNDHFLRLPDECLALIFQPLNTKERNTCSIVCRRWFTVERQTRHTLSLNAVAGLRDSAPAILSRFDSVTKLTLHFNRSCHFDGIGDDGIAVIALHCPILAELELRHCYLVTDAGLRAIPRHCTKLRRVSLHSCTFGAHGINSIIQGCTLLEELSISKFSRFSDAINGSKSLRTVSLRYIHGGRALLPLISQSPALQSLRIINCSGSWDKHLEEASVRANGLIDVLLEAIDVSDRALRALSAQVSLETLWLADTHRCTDEGVTAVVERCKKLKEIGIRKLRKVGEKSLVAIARRCVNLKLLALARVSLTGRSLILVAENCYSLESLLINGGKRIGDAEMVCVISKCSGLRWLFIRGCPISDVLVEAIAQGCPRLEKLEIRKCPGVTLMKVEELRERRRGIAIDYVGIEEKDEEKDGGVQGRNEEENLQRIRASKLRLGFLAIWSCIVFVLRKLFNK</sequence>
<dbReference type="SUPFAM" id="SSF81383">
    <property type="entry name" value="F-box domain"/>
    <property type="match status" value="1"/>
</dbReference>
<dbReference type="CDD" id="cd22159">
    <property type="entry name" value="F-box_AtTIR1-like"/>
    <property type="match status" value="1"/>
</dbReference>
<gene>
    <name evidence="2" type="ORF">J5N97_005114</name>
</gene>
<dbReference type="Pfam" id="PF00646">
    <property type="entry name" value="F-box"/>
    <property type="match status" value="1"/>
</dbReference>
<dbReference type="EMBL" id="JAGGNH010000001">
    <property type="protein sequence ID" value="KAJ0986758.1"/>
    <property type="molecule type" value="Genomic_DNA"/>
</dbReference>
<dbReference type="SMART" id="SM00367">
    <property type="entry name" value="LRR_CC"/>
    <property type="match status" value="7"/>
</dbReference>
<keyword evidence="3" id="KW-1185">Reference proteome</keyword>
<dbReference type="SMART" id="SM00256">
    <property type="entry name" value="FBOX"/>
    <property type="match status" value="1"/>
</dbReference>
<dbReference type="AlphaFoldDB" id="A0A9D5D7W0"/>
<dbReference type="OrthoDB" id="550575at2759"/>
<comment type="caution">
    <text evidence="2">The sequence shown here is derived from an EMBL/GenBank/DDBJ whole genome shotgun (WGS) entry which is preliminary data.</text>
</comment>
<dbReference type="InterPro" id="IPR001810">
    <property type="entry name" value="F-box_dom"/>
</dbReference>
<dbReference type="Gene3D" id="1.20.1280.50">
    <property type="match status" value="1"/>
</dbReference>
<dbReference type="PROSITE" id="PS50181">
    <property type="entry name" value="FBOX"/>
    <property type="match status" value="1"/>
</dbReference>
<dbReference type="Gene3D" id="3.80.10.10">
    <property type="entry name" value="Ribonuclease Inhibitor"/>
    <property type="match status" value="2"/>
</dbReference>
<dbReference type="GO" id="GO:0031146">
    <property type="term" value="P:SCF-dependent proteasomal ubiquitin-dependent protein catabolic process"/>
    <property type="evidence" value="ECO:0007669"/>
    <property type="project" value="TreeGrafter"/>
</dbReference>
<dbReference type="InterPro" id="IPR057207">
    <property type="entry name" value="FBXL15_LRR"/>
</dbReference>
<dbReference type="FunFam" id="1.20.1280.50:FF:000023">
    <property type="entry name" value="F-box/LRR-repeat protein 4"/>
    <property type="match status" value="1"/>
</dbReference>
<dbReference type="Pfam" id="PF25372">
    <property type="entry name" value="DUF7885"/>
    <property type="match status" value="1"/>
</dbReference>
<feature type="domain" description="F-box" evidence="1">
    <location>
        <begin position="31"/>
        <end position="77"/>
    </location>
</feature>
<name>A0A9D5D7W0_9LILI</name>